<comment type="caution">
    <text evidence="3">The sequence shown here is derived from an EMBL/GenBank/DDBJ whole genome shotgun (WGS) entry which is preliminary data.</text>
</comment>
<evidence type="ECO:0000313" key="3">
    <source>
        <dbReference type="EMBL" id="KAF5230819.1"/>
    </source>
</evidence>
<feature type="region of interest" description="Disordered" evidence="1">
    <location>
        <begin position="370"/>
        <end position="396"/>
    </location>
</feature>
<accession>A0A8H4YMB6</accession>
<dbReference type="EMBL" id="JABEVY010000504">
    <property type="protein sequence ID" value="KAF5230819.1"/>
    <property type="molecule type" value="Genomic_DNA"/>
</dbReference>
<dbReference type="AlphaFoldDB" id="A0A8H4YMB6"/>
<evidence type="ECO:0000259" key="2">
    <source>
        <dbReference type="Pfam" id="PF06985"/>
    </source>
</evidence>
<sequence length="651" mass="72557">MQPNPTCYTKCEIASGQIRLLQVEQCVPGLPLTCRLSSVTLTAAPTYTALSYMWGDHVEKSNIVINGFTTAITKSLESALRALECYKAGRKLWIDQICINQNSSDEKSFQIPLMGDIYALAEQSVSWLGESNNGSDKAMDILDQYGTASRTGPISTQYGSLMDGSVLEVLLPLFNRPYFSRGWIIQEIAIPARILFQCGSRAITESNFTTAVTLFYSQFQSLVSDYSRTISLPPDSSPVTPIPKNVQLIATPLELMLPAIRTREAYQDIHRRHELTMISLIRRFSMGTTKFTELQDRIFGFAGIAHDAQELGLKSAGIYSDDWVRIYTHITGRMCERNETAILEHVQWPKSNNALPSWVPDFSVPQYPRLRSSTQSPAGSQSLSFSAGGASDQPKSRWEFDNSYGQISFSALLVDDIRDVGSLCGGDAVLERHSAIDLAQYFTICSEVEYFCQKSTHLQQQSTVNIYPSLKRAGEASWRTLTFDRELVEGQQSKQRASERTMRGYYQASQLSSWVAAIGQGHSFSQTIPLTPELEMELAAVPADKRVETENEMRLSRLSLSRDALSFTASLQLLQGKKPFLTKHGFVGIGQGDIRVGDSICVAHGLDVPFILRTFSKGAQKWYFKGEAYCDGIMDGEAWGMNFQEFRAVLV</sequence>
<dbReference type="PANTHER" id="PTHR24148:SF64">
    <property type="entry name" value="HETEROKARYON INCOMPATIBILITY DOMAIN-CONTAINING PROTEIN"/>
    <property type="match status" value="1"/>
</dbReference>
<proteinExistence type="predicted"/>
<reference evidence="3 4" key="1">
    <citation type="journal article" date="2020" name="BMC Genomics">
        <title>Correction to: Identification and distribution of gene clusters required for synthesis of sphingolipid metabolism inhibitors in diverse species of the filamentous fungus Fusarium.</title>
        <authorList>
            <person name="Kim H.S."/>
            <person name="Lohmar J.M."/>
            <person name="Busman M."/>
            <person name="Brown D.W."/>
            <person name="Naumann T.A."/>
            <person name="Divon H.H."/>
            <person name="Lysoe E."/>
            <person name="Uhlig S."/>
            <person name="Proctor R.H."/>
        </authorList>
    </citation>
    <scope>NUCLEOTIDE SEQUENCE [LARGE SCALE GENOMIC DNA]</scope>
    <source>
        <strain evidence="3 4">NRRL 25214</strain>
    </source>
</reference>
<dbReference type="Proteomes" id="UP000573603">
    <property type="component" value="Unassembled WGS sequence"/>
</dbReference>
<dbReference type="Pfam" id="PF26639">
    <property type="entry name" value="Het-6_barrel"/>
    <property type="match status" value="1"/>
</dbReference>
<keyword evidence="4" id="KW-1185">Reference proteome</keyword>
<dbReference type="InterPro" id="IPR010730">
    <property type="entry name" value="HET"/>
</dbReference>
<protein>
    <recommendedName>
        <fullName evidence="2">Heterokaryon incompatibility domain-containing protein</fullName>
    </recommendedName>
</protein>
<organism evidence="3 4">
    <name type="scientific">Fusarium anthophilum</name>
    <dbReference type="NCBI Taxonomy" id="48485"/>
    <lineage>
        <taxon>Eukaryota</taxon>
        <taxon>Fungi</taxon>
        <taxon>Dikarya</taxon>
        <taxon>Ascomycota</taxon>
        <taxon>Pezizomycotina</taxon>
        <taxon>Sordariomycetes</taxon>
        <taxon>Hypocreomycetidae</taxon>
        <taxon>Hypocreales</taxon>
        <taxon>Nectriaceae</taxon>
        <taxon>Fusarium</taxon>
        <taxon>Fusarium fujikuroi species complex</taxon>
    </lineage>
</organism>
<evidence type="ECO:0000313" key="4">
    <source>
        <dbReference type="Proteomes" id="UP000573603"/>
    </source>
</evidence>
<feature type="compositionally biased region" description="Polar residues" evidence="1">
    <location>
        <begin position="371"/>
        <end position="385"/>
    </location>
</feature>
<gene>
    <name evidence="3" type="ORF">FANTH_13670</name>
</gene>
<dbReference type="PANTHER" id="PTHR24148">
    <property type="entry name" value="ANKYRIN REPEAT DOMAIN-CONTAINING PROTEIN 39 HOMOLOG-RELATED"/>
    <property type="match status" value="1"/>
</dbReference>
<dbReference type="InterPro" id="IPR052895">
    <property type="entry name" value="HetReg/Transcr_Mod"/>
</dbReference>
<feature type="domain" description="Heterokaryon incompatibility" evidence="2">
    <location>
        <begin position="47"/>
        <end position="187"/>
    </location>
</feature>
<dbReference type="Pfam" id="PF06985">
    <property type="entry name" value="HET"/>
    <property type="match status" value="1"/>
</dbReference>
<evidence type="ECO:0000256" key="1">
    <source>
        <dbReference type="SAM" id="MobiDB-lite"/>
    </source>
</evidence>
<name>A0A8H4YMB6_9HYPO</name>